<evidence type="ECO:0000259" key="6">
    <source>
        <dbReference type="Pfam" id="PF04932"/>
    </source>
</evidence>
<sequence length="384" mass="42331">MWLAIVLPTIHWPAFFESLRAPARSLPLAFFALALIGVLWASDTAAVKLLGLSPVAKLLAIPLLIYHYERSERGHWVLIAFLASCVLLMGVSWATYFADWKPSPNGMAGVPVRNYIDQSHEFALCLFAVAPLLLSFAANGHRAWAIALAAIMLGFYCDMRFVATSRTTLVCFPVLLALFAFKFLNRRHAIYLLVFAAIVEGAVMLSSPYLRDRVERTVQDSQVTVDSNTATPAATSNGLRLAYWRTSTRSISEAPIFGHGTGSTKQLFEREAEGKTGEWGWSIRNPHNQTLYAAIQWGALGCLVLYAMWYFHLQLFRGSTFAAWVGLVIVVQNFVSSLFNSHLFDFHEGWIYVLGVGVVGGMVARGQSQFASGRGSGLAGTTRP</sequence>
<keyword evidence="4 5" id="KW-0472">Membrane</keyword>
<feature type="transmembrane region" description="Helical" evidence="5">
    <location>
        <begin position="46"/>
        <end position="65"/>
    </location>
</feature>
<feature type="transmembrane region" description="Helical" evidence="5">
    <location>
        <begin position="21"/>
        <end position="40"/>
    </location>
</feature>
<dbReference type="EMBL" id="LLXZ01000071">
    <property type="protein sequence ID" value="KRR09621.1"/>
    <property type="molecule type" value="Genomic_DNA"/>
</dbReference>
<evidence type="ECO:0000313" key="8">
    <source>
        <dbReference type="Proteomes" id="UP000050863"/>
    </source>
</evidence>
<name>A0A0R3LVM6_9BRAD</name>
<evidence type="ECO:0000313" key="7">
    <source>
        <dbReference type="EMBL" id="KRR09621.1"/>
    </source>
</evidence>
<feature type="transmembrane region" description="Helical" evidence="5">
    <location>
        <begin position="167"/>
        <end position="184"/>
    </location>
</feature>
<dbReference type="InterPro" id="IPR007016">
    <property type="entry name" value="O-antigen_ligase-rel_domated"/>
</dbReference>
<protein>
    <recommendedName>
        <fullName evidence="6">O-antigen ligase-related domain-containing protein</fullName>
    </recommendedName>
</protein>
<comment type="subcellular location">
    <subcellularLocation>
        <location evidence="1">Membrane</location>
        <topology evidence="1">Multi-pass membrane protein</topology>
    </subcellularLocation>
</comment>
<dbReference type="GO" id="GO:0016020">
    <property type="term" value="C:membrane"/>
    <property type="evidence" value="ECO:0007669"/>
    <property type="project" value="UniProtKB-SubCell"/>
</dbReference>
<evidence type="ECO:0000256" key="1">
    <source>
        <dbReference type="ARBA" id="ARBA00004141"/>
    </source>
</evidence>
<feature type="transmembrane region" description="Helical" evidence="5">
    <location>
        <begin position="191"/>
        <end position="210"/>
    </location>
</feature>
<feature type="transmembrane region" description="Helical" evidence="5">
    <location>
        <begin position="291"/>
        <end position="309"/>
    </location>
</feature>
<organism evidence="7 8">
    <name type="scientific">Bradyrhizobium jicamae</name>
    <dbReference type="NCBI Taxonomy" id="280332"/>
    <lineage>
        <taxon>Bacteria</taxon>
        <taxon>Pseudomonadati</taxon>
        <taxon>Pseudomonadota</taxon>
        <taxon>Alphaproteobacteria</taxon>
        <taxon>Hyphomicrobiales</taxon>
        <taxon>Nitrobacteraceae</taxon>
        <taxon>Bradyrhizobium</taxon>
    </lineage>
</organism>
<accession>A0A0R3LVM6</accession>
<feature type="transmembrane region" description="Helical" evidence="5">
    <location>
        <begin position="349"/>
        <end position="366"/>
    </location>
</feature>
<dbReference type="Proteomes" id="UP000050863">
    <property type="component" value="Unassembled WGS sequence"/>
</dbReference>
<feature type="transmembrane region" description="Helical" evidence="5">
    <location>
        <begin position="118"/>
        <end position="136"/>
    </location>
</feature>
<gene>
    <name evidence="7" type="ORF">CQ12_14170</name>
</gene>
<reference evidence="7 8" key="1">
    <citation type="submission" date="2014-03" db="EMBL/GenBank/DDBJ databases">
        <title>Bradyrhizobium valentinum sp. nov., isolated from effective nodules of Lupinus mariae-josephae, a lupine endemic of basic-lime soils in Eastern Spain.</title>
        <authorList>
            <person name="Duran D."/>
            <person name="Rey L."/>
            <person name="Navarro A."/>
            <person name="Busquets A."/>
            <person name="Imperial J."/>
            <person name="Ruiz-Argueso T."/>
        </authorList>
    </citation>
    <scope>NUCLEOTIDE SEQUENCE [LARGE SCALE GENOMIC DNA]</scope>
    <source>
        <strain evidence="7 8">PAC68</strain>
    </source>
</reference>
<dbReference type="AlphaFoldDB" id="A0A0R3LVM6"/>
<dbReference type="InterPro" id="IPR051533">
    <property type="entry name" value="WaaL-like"/>
</dbReference>
<proteinExistence type="predicted"/>
<evidence type="ECO:0000256" key="4">
    <source>
        <dbReference type="ARBA" id="ARBA00023136"/>
    </source>
</evidence>
<evidence type="ECO:0000256" key="2">
    <source>
        <dbReference type="ARBA" id="ARBA00022692"/>
    </source>
</evidence>
<keyword evidence="2 5" id="KW-0812">Transmembrane</keyword>
<feature type="transmembrane region" description="Helical" evidence="5">
    <location>
        <begin position="321"/>
        <end position="343"/>
    </location>
</feature>
<evidence type="ECO:0000256" key="3">
    <source>
        <dbReference type="ARBA" id="ARBA00022989"/>
    </source>
</evidence>
<dbReference type="Pfam" id="PF04932">
    <property type="entry name" value="Wzy_C"/>
    <property type="match status" value="1"/>
</dbReference>
<dbReference type="PANTHER" id="PTHR37422:SF13">
    <property type="entry name" value="LIPOPOLYSACCHARIDE BIOSYNTHESIS PROTEIN PA4999-RELATED"/>
    <property type="match status" value="1"/>
</dbReference>
<evidence type="ECO:0000256" key="5">
    <source>
        <dbReference type="SAM" id="Phobius"/>
    </source>
</evidence>
<feature type="transmembrane region" description="Helical" evidence="5">
    <location>
        <begin position="77"/>
        <end position="98"/>
    </location>
</feature>
<comment type="caution">
    <text evidence="7">The sequence shown here is derived from an EMBL/GenBank/DDBJ whole genome shotgun (WGS) entry which is preliminary data.</text>
</comment>
<keyword evidence="8" id="KW-1185">Reference proteome</keyword>
<feature type="domain" description="O-antigen ligase-related" evidence="6">
    <location>
        <begin position="161"/>
        <end position="305"/>
    </location>
</feature>
<keyword evidence="3 5" id="KW-1133">Transmembrane helix</keyword>
<dbReference type="STRING" id="280332.CQ12_14170"/>
<dbReference type="PANTHER" id="PTHR37422">
    <property type="entry name" value="TEICHURONIC ACID BIOSYNTHESIS PROTEIN TUAE"/>
    <property type="match status" value="1"/>
</dbReference>